<organism evidence="2 3">
    <name type="scientific">Emergomyces africanus</name>
    <dbReference type="NCBI Taxonomy" id="1955775"/>
    <lineage>
        <taxon>Eukaryota</taxon>
        <taxon>Fungi</taxon>
        <taxon>Dikarya</taxon>
        <taxon>Ascomycota</taxon>
        <taxon>Pezizomycotina</taxon>
        <taxon>Eurotiomycetes</taxon>
        <taxon>Eurotiomycetidae</taxon>
        <taxon>Onygenales</taxon>
        <taxon>Ajellomycetaceae</taxon>
        <taxon>Emergomyces</taxon>
    </lineage>
</organism>
<evidence type="ECO:0000313" key="3">
    <source>
        <dbReference type="Proteomes" id="UP000091918"/>
    </source>
</evidence>
<evidence type="ECO:0000256" key="1">
    <source>
        <dbReference type="SAM" id="MobiDB-lite"/>
    </source>
</evidence>
<gene>
    <name evidence="2" type="ORF">ACJ72_02058</name>
</gene>
<sequence>MVARALDFIRAKDLQPPRTMLKSKRPANEGALETYSSAQQGLIGPGDEEAPAAETNPNWPYRMPG</sequence>
<comment type="caution">
    <text evidence="2">The sequence shown here is derived from an EMBL/GenBank/DDBJ whole genome shotgun (WGS) entry which is preliminary data.</text>
</comment>
<reference evidence="2 3" key="1">
    <citation type="submission" date="2015-07" db="EMBL/GenBank/DDBJ databases">
        <title>Emmonsia species relationships and genome sequence.</title>
        <authorList>
            <person name="Cuomo C.A."/>
            <person name="Schwartz I.S."/>
            <person name="Kenyon C."/>
            <person name="de Hoog G.S."/>
            <person name="Govender N.P."/>
            <person name="Botha A."/>
            <person name="Moreno L."/>
            <person name="de Vries M."/>
            <person name="Munoz J.F."/>
            <person name="Stielow J.B."/>
        </authorList>
    </citation>
    <scope>NUCLEOTIDE SEQUENCE [LARGE SCALE GENOMIC DNA]</scope>
    <source>
        <strain evidence="2 3">CBS 136260</strain>
    </source>
</reference>
<keyword evidence="3" id="KW-1185">Reference proteome</keyword>
<dbReference type="AlphaFoldDB" id="A0A1B7P3I4"/>
<dbReference type="Proteomes" id="UP000091918">
    <property type="component" value="Unassembled WGS sequence"/>
</dbReference>
<accession>A0A1B7P3I4</accession>
<protein>
    <submittedName>
        <fullName evidence="2">Uncharacterized protein</fullName>
    </submittedName>
</protein>
<dbReference type="EMBL" id="LGUA01000159">
    <property type="protein sequence ID" value="OAX83580.1"/>
    <property type="molecule type" value="Genomic_DNA"/>
</dbReference>
<evidence type="ECO:0000313" key="2">
    <source>
        <dbReference type="EMBL" id="OAX83580.1"/>
    </source>
</evidence>
<feature type="region of interest" description="Disordered" evidence="1">
    <location>
        <begin position="17"/>
        <end position="65"/>
    </location>
</feature>
<name>A0A1B7P3I4_9EURO</name>
<proteinExistence type="predicted"/>